<keyword evidence="2" id="KW-0472">Membrane</keyword>
<sequence length="302" mass="31531">MPDPSPPRPSLATLLRQPERPAPEQADAAAPADAEPGVAASPAQARGAGAGAAPHADAVPTPAQAAPATSSHAPDAPLAATAPSPPLASEADASMASRADACESESEPASEVALEPEPAPAPAPQVSSAAAAAPSFMQRRAPRRPVMRAAPWQWIALTGLGLLLALQILIADRQRLGADARWRPWVAGVCQVLRCSLPPWREPGAFTMLSREVQPLPGRAGTLQIQATFRNDARWAQAWPLLQLSLADADGRTIGSRVLRPQDYLGRARPEAATLAPGQSAQVTFQVREPAAETAAFSFDFH</sequence>
<dbReference type="EMBL" id="CXOI01000053">
    <property type="protein sequence ID" value="CTP90421.1"/>
    <property type="molecule type" value="Genomic_DNA"/>
</dbReference>
<dbReference type="AlphaFoldDB" id="A0A0K2ZXC4"/>
<accession>A0A0K2ZXC4</accession>
<feature type="region of interest" description="Disordered" evidence="1">
    <location>
        <begin position="1"/>
        <end position="136"/>
    </location>
</feature>
<keyword evidence="2" id="KW-0812">Transmembrane</keyword>
<reference evidence="4" key="1">
    <citation type="submission" date="2015-07" db="EMBL/GenBank/DDBJ databases">
        <authorList>
            <person name="Wibberg D."/>
        </authorList>
    </citation>
    <scope>NUCLEOTIDE SEQUENCE [LARGE SCALE GENOMIC DNA]</scope>
</reference>
<proteinExistence type="predicted"/>
<protein>
    <recommendedName>
        <fullName evidence="5">DUF3426 domain-containing protein</fullName>
    </recommendedName>
</protein>
<evidence type="ECO:0000256" key="2">
    <source>
        <dbReference type="SAM" id="Phobius"/>
    </source>
</evidence>
<feature type="transmembrane region" description="Helical" evidence="2">
    <location>
        <begin position="152"/>
        <end position="171"/>
    </location>
</feature>
<feature type="compositionally biased region" description="Low complexity" evidence="1">
    <location>
        <begin position="23"/>
        <end position="91"/>
    </location>
</feature>
<evidence type="ECO:0000313" key="4">
    <source>
        <dbReference type="Proteomes" id="UP000046187"/>
    </source>
</evidence>
<dbReference type="InterPro" id="IPR021834">
    <property type="entry name" value="DUF3426"/>
</dbReference>
<organism evidence="3 4">
    <name type="scientific">Xanthomonas graminis pv. arrhenatheri LMG 727</name>
    <dbReference type="NCBI Taxonomy" id="1195923"/>
    <lineage>
        <taxon>Bacteria</taxon>
        <taxon>Pseudomonadati</taxon>
        <taxon>Pseudomonadota</taxon>
        <taxon>Gammaproteobacteria</taxon>
        <taxon>Lysobacterales</taxon>
        <taxon>Lysobacteraceae</taxon>
        <taxon>Xanthomonas</taxon>
        <taxon>Xanthomonas translucens group</taxon>
        <taxon>Xanthomonas graminis</taxon>
    </lineage>
</organism>
<gene>
    <name evidence="3" type="ORF">XTALMG727_3065</name>
</gene>
<evidence type="ECO:0000313" key="3">
    <source>
        <dbReference type="EMBL" id="CTP90421.1"/>
    </source>
</evidence>
<feature type="compositionally biased region" description="Low complexity" evidence="1">
    <location>
        <begin position="124"/>
        <end position="135"/>
    </location>
</feature>
<evidence type="ECO:0000256" key="1">
    <source>
        <dbReference type="SAM" id="MobiDB-lite"/>
    </source>
</evidence>
<evidence type="ECO:0008006" key="5">
    <source>
        <dbReference type="Google" id="ProtNLM"/>
    </source>
</evidence>
<dbReference type="Proteomes" id="UP000046187">
    <property type="component" value="Unassembled WGS sequence"/>
</dbReference>
<name>A0A0K2ZXC4_9XANT</name>
<keyword evidence="2" id="KW-1133">Transmembrane helix</keyword>
<dbReference type="Pfam" id="PF11906">
    <property type="entry name" value="DUF3426"/>
    <property type="match status" value="1"/>
</dbReference>
<keyword evidence="4" id="KW-1185">Reference proteome</keyword>